<dbReference type="GO" id="GO:0016887">
    <property type="term" value="F:ATP hydrolysis activity"/>
    <property type="evidence" value="ECO:0007669"/>
    <property type="project" value="InterPro"/>
</dbReference>
<comment type="caution">
    <text evidence="5">The sequence shown here is derived from an EMBL/GenBank/DDBJ whole genome shotgun (WGS) entry which is preliminary data.</text>
</comment>
<evidence type="ECO:0000256" key="3">
    <source>
        <dbReference type="ARBA" id="ARBA00022840"/>
    </source>
</evidence>
<evidence type="ECO:0000256" key="2">
    <source>
        <dbReference type="ARBA" id="ARBA00022741"/>
    </source>
</evidence>
<dbReference type="GO" id="GO:0043190">
    <property type="term" value="C:ATP-binding cassette (ABC) transporter complex"/>
    <property type="evidence" value="ECO:0007669"/>
    <property type="project" value="InterPro"/>
</dbReference>
<dbReference type="PANTHER" id="PTHR45772:SF10">
    <property type="entry name" value="LIPOPOLYSACCHARIDE EXPORT SYSTEM ATP-BINDING PROTEIN LPTB"/>
    <property type="match status" value="1"/>
</dbReference>
<dbReference type="InterPro" id="IPR030921">
    <property type="entry name" value="LPS_export_LptB"/>
</dbReference>
<dbReference type="NCBIfam" id="TIGR04406">
    <property type="entry name" value="LPS_export_lptB"/>
    <property type="match status" value="1"/>
</dbReference>
<dbReference type="SMART" id="SM00382">
    <property type="entry name" value="AAA"/>
    <property type="match status" value="1"/>
</dbReference>
<dbReference type="GO" id="GO:0055085">
    <property type="term" value="P:transmembrane transport"/>
    <property type="evidence" value="ECO:0007669"/>
    <property type="project" value="InterPro"/>
</dbReference>
<dbReference type="GO" id="GO:0005524">
    <property type="term" value="F:ATP binding"/>
    <property type="evidence" value="ECO:0007669"/>
    <property type="project" value="UniProtKB-KW"/>
</dbReference>
<sequence length="239" mass="27264">MILRTKDLFKKYKYRMVVDGVSISVRQGEVIGLLGPNGAGKTTTFYMTVGLIKPYDGSVYLDDIEITNWTMHKRARAGIGYLSQEPSIFRRLTIEDNLMSIAQMLPISKTEQKEKVNLMLEDFGLTKLRKQLSITLSGGEKRRLEIARALIIDPKFLLLDEPFVGIDPITVCDMQKVTKKLKEKGLGILITDHNIREILEIIDRGYIIHEGKVMFEGNAKELLENPKARKVYLGDNFRM</sequence>
<dbReference type="PROSITE" id="PS00211">
    <property type="entry name" value="ABC_TRANSPORTER_1"/>
    <property type="match status" value="1"/>
</dbReference>
<dbReference type="SUPFAM" id="SSF52540">
    <property type="entry name" value="P-loop containing nucleoside triphosphate hydrolases"/>
    <property type="match status" value="1"/>
</dbReference>
<gene>
    <name evidence="5" type="ORF">ATZ36_04610</name>
</gene>
<dbReference type="CDD" id="cd03218">
    <property type="entry name" value="ABC_YhbG"/>
    <property type="match status" value="1"/>
</dbReference>
<dbReference type="InterPro" id="IPR003439">
    <property type="entry name" value="ABC_transporter-like_ATP-bd"/>
</dbReference>
<dbReference type="Pfam" id="PF00005">
    <property type="entry name" value="ABC_tran"/>
    <property type="match status" value="1"/>
</dbReference>
<protein>
    <submittedName>
        <fullName evidence="5">LPS export ABC transporter ATP-binding protein</fullName>
    </submittedName>
</protein>
<dbReference type="AlphaFoldDB" id="A0A1E5IJ03"/>
<dbReference type="InterPro" id="IPR051120">
    <property type="entry name" value="ABC_AA/LPS_Transport"/>
</dbReference>
<proteinExistence type="predicted"/>
<dbReference type="FunFam" id="3.40.50.300:FF:000151">
    <property type="entry name" value="Lipopolysaccharide ABC transporter ATP-binding protein"/>
    <property type="match status" value="1"/>
</dbReference>
<dbReference type="InterPro" id="IPR017871">
    <property type="entry name" value="ABC_transporter-like_CS"/>
</dbReference>
<evidence type="ECO:0000313" key="6">
    <source>
        <dbReference type="Proteomes" id="UP000095237"/>
    </source>
</evidence>
<dbReference type="PANTHER" id="PTHR45772">
    <property type="entry name" value="CONSERVED COMPONENT OF ABC TRANSPORTER FOR NATURAL AMINO ACIDS-RELATED"/>
    <property type="match status" value="1"/>
</dbReference>
<keyword evidence="1" id="KW-0813">Transport</keyword>
<dbReference type="InterPro" id="IPR003593">
    <property type="entry name" value="AAA+_ATPase"/>
</dbReference>
<organism evidence="5 6">
    <name type="scientific">Endomicrobium trichonymphae</name>
    <dbReference type="NCBI Taxonomy" id="1408204"/>
    <lineage>
        <taxon>Bacteria</taxon>
        <taxon>Pseudomonadati</taxon>
        <taxon>Elusimicrobiota</taxon>
        <taxon>Endomicrobiia</taxon>
        <taxon>Endomicrobiales</taxon>
        <taxon>Endomicrobiaceae</taxon>
        <taxon>Candidatus Endomicrobiellum</taxon>
    </lineage>
</organism>
<reference evidence="5 6" key="1">
    <citation type="submission" date="2015-11" db="EMBL/GenBank/DDBJ databases">
        <title>Evidence for parallel genomic evolution in an endosymbiosis of termite gut flagellates.</title>
        <authorList>
            <person name="Zheng H."/>
        </authorList>
    </citation>
    <scope>NUCLEOTIDE SEQUENCE [LARGE SCALE GENOMIC DNA]</scope>
    <source>
        <strain evidence="5 6">CET450</strain>
    </source>
</reference>
<dbReference type="InterPro" id="IPR027417">
    <property type="entry name" value="P-loop_NTPase"/>
</dbReference>
<dbReference type="EMBL" id="LNVX01000351">
    <property type="protein sequence ID" value="OEG70385.1"/>
    <property type="molecule type" value="Genomic_DNA"/>
</dbReference>
<keyword evidence="2" id="KW-0547">Nucleotide-binding</keyword>
<evidence type="ECO:0000259" key="4">
    <source>
        <dbReference type="PROSITE" id="PS50893"/>
    </source>
</evidence>
<feature type="domain" description="ABC transporter" evidence="4">
    <location>
        <begin position="3"/>
        <end position="235"/>
    </location>
</feature>
<dbReference type="Gene3D" id="3.40.50.300">
    <property type="entry name" value="P-loop containing nucleotide triphosphate hydrolases"/>
    <property type="match status" value="1"/>
</dbReference>
<dbReference type="Proteomes" id="UP000095237">
    <property type="component" value="Unassembled WGS sequence"/>
</dbReference>
<evidence type="ECO:0000313" key="5">
    <source>
        <dbReference type="EMBL" id="OEG70385.1"/>
    </source>
</evidence>
<dbReference type="PROSITE" id="PS50893">
    <property type="entry name" value="ABC_TRANSPORTER_2"/>
    <property type="match status" value="1"/>
</dbReference>
<evidence type="ECO:0000256" key="1">
    <source>
        <dbReference type="ARBA" id="ARBA00022448"/>
    </source>
</evidence>
<accession>A0A1E5IJ03</accession>
<name>A0A1E5IJ03_ENDTX</name>
<keyword evidence="3 5" id="KW-0067">ATP-binding</keyword>
<keyword evidence="6" id="KW-1185">Reference proteome</keyword>